<proteinExistence type="predicted"/>
<feature type="transmembrane region" description="Helical" evidence="5">
    <location>
        <begin position="12"/>
        <end position="31"/>
    </location>
</feature>
<name>H9BWM8_9BACT</name>
<feature type="transmembrane region" description="Helical" evidence="5">
    <location>
        <begin position="51"/>
        <end position="69"/>
    </location>
</feature>
<reference evidence="7" key="1">
    <citation type="submission" date="2011-11" db="EMBL/GenBank/DDBJ databases">
        <title>Construction and analysis of a metagenome of deep-sea sediment.</title>
        <authorList>
            <person name="Huo Y.-Y."/>
            <person name="Cheng H."/>
            <person name="Wu M."/>
        </authorList>
    </citation>
    <scope>NUCLEOTIDE SEQUENCE</scope>
</reference>
<evidence type="ECO:0000256" key="2">
    <source>
        <dbReference type="ARBA" id="ARBA00022692"/>
    </source>
</evidence>
<dbReference type="AlphaFoldDB" id="H9BWM8"/>
<keyword evidence="2 5" id="KW-0812">Transmembrane</keyword>
<accession>H9BWM8</accession>
<evidence type="ECO:0000313" key="7">
    <source>
        <dbReference type="EMBL" id="AFD03200.1"/>
    </source>
</evidence>
<sequence>MTWLLKSTHLLSVSIWLGSIVFFSFFAAPAIFKTLPKETAGDVISAVISKYYLLTSAAGGIAVVTAILLGMRADERTLVELLKTLLLMGMLTATLYAGTVLHTQIREVKVKIRTETVVEDKSRFETEFKALHKRSVILNGTTLVGAILVLTILASKIKP</sequence>
<organism evidence="7">
    <name type="scientific">uncultured bacterium W4-21b</name>
    <dbReference type="NCBI Taxonomy" id="1130993"/>
    <lineage>
        <taxon>Bacteria</taxon>
        <taxon>environmental samples</taxon>
    </lineage>
</organism>
<dbReference type="InterPro" id="IPR025423">
    <property type="entry name" value="TMEM205-like"/>
</dbReference>
<feature type="transmembrane region" description="Helical" evidence="5">
    <location>
        <begin position="81"/>
        <end position="101"/>
    </location>
</feature>
<evidence type="ECO:0000256" key="3">
    <source>
        <dbReference type="ARBA" id="ARBA00022989"/>
    </source>
</evidence>
<comment type="subcellular location">
    <subcellularLocation>
        <location evidence="1">Membrane</location>
    </subcellularLocation>
</comment>
<keyword evidence="4 5" id="KW-0472">Membrane</keyword>
<evidence type="ECO:0000259" key="6">
    <source>
        <dbReference type="Pfam" id="PF13664"/>
    </source>
</evidence>
<dbReference type="GO" id="GO:0016020">
    <property type="term" value="C:membrane"/>
    <property type="evidence" value="ECO:0007669"/>
    <property type="project" value="UniProtKB-SubCell"/>
</dbReference>
<evidence type="ECO:0000256" key="1">
    <source>
        <dbReference type="ARBA" id="ARBA00004370"/>
    </source>
</evidence>
<feature type="transmembrane region" description="Helical" evidence="5">
    <location>
        <begin position="136"/>
        <end position="154"/>
    </location>
</feature>
<evidence type="ECO:0000256" key="4">
    <source>
        <dbReference type="ARBA" id="ARBA00023136"/>
    </source>
</evidence>
<feature type="domain" description="TMEM205-like" evidence="6">
    <location>
        <begin position="11"/>
        <end position="111"/>
    </location>
</feature>
<keyword evidence="3 5" id="KW-1133">Transmembrane helix</keyword>
<protein>
    <recommendedName>
        <fullName evidence="6">TMEM205-like domain-containing protein</fullName>
    </recommendedName>
</protein>
<dbReference type="EMBL" id="JQ085818">
    <property type="protein sequence ID" value="AFD03200.1"/>
    <property type="molecule type" value="Genomic_DNA"/>
</dbReference>
<dbReference type="Pfam" id="PF13664">
    <property type="entry name" value="DUF4149"/>
    <property type="match status" value="1"/>
</dbReference>
<evidence type="ECO:0000256" key="5">
    <source>
        <dbReference type="SAM" id="Phobius"/>
    </source>
</evidence>